<dbReference type="SUPFAM" id="SSF46689">
    <property type="entry name" value="Homeodomain-like"/>
    <property type="match status" value="1"/>
</dbReference>
<accession>A0A2S7IHD0</accession>
<dbReference type="InterPro" id="IPR020449">
    <property type="entry name" value="Tscrpt_reg_AraC-type_HTH"/>
</dbReference>
<dbReference type="InterPro" id="IPR003313">
    <property type="entry name" value="AraC-bd"/>
</dbReference>
<evidence type="ECO:0000256" key="3">
    <source>
        <dbReference type="ARBA" id="ARBA00023163"/>
    </source>
</evidence>
<dbReference type="AlphaFoldDB" id="A0A2S7IHD0"/>
<keyword evidence="6" id="KW-1185">Reference proteome</keyword>
<reference evidence="6" key="1">
    <citation type="submission" date="2018-02" db="EMBL/GenBank/DDBJ databases">
        <title>Genome sequencing of Solimonas sp. HR-BB.</title>
        <authorList>
            <person name="Lee Y."/>
            <person name="Jeon C.O."/>
        </authorList>
    </citation>
    <scope>NUCLEOTIDE SEQUENCE [LARGE SCALE GENOMIC DNA]</scope>
    <source>
        <strain evidence="6">HR-U</strain>
    </source>
</reference>
<dbReference type="PRINTS" id="PR00032">
    <property type="entry name" value="HTHARAC"/>
</dbReference>
<sequence>MTQETIALYSLIESLSGIEIQSFSFDEIEVLDQDRSMLPHRHDHYCCFLLERGAVNFSIDFQQMEVGTSSLLISCPGQVHQLGFARQAHGWMLACDAALIDPKARTVIDQAFSRIVLMRLDASSLDWFIHLFKLIHTRVHAGQPERFQVQLLQHLLNAFFYQAAHLFQIQEEQRIQQHTLRSVDLSKKFQQLVKVHFLNLKRPADYAAMLNITVSYLNDTVKSVTGFPSTYFIQQEVIQEAQRQLFYTTQSVKEIAYGLGYEDGKYFTRLFSKLVGKSPTDFRKLHVSE</sequence>
<dbReference type="InterPro" id="IPR009057">
    <property type="entry name" value="Homeodomain-like_sf"/>
</dbReference>
<evidence type="ECO:0000313" key="5">
    <source>
        <dbReference type="EMBL" id="PQA55068.1"/>
    </source>
</evidence>
<feature type="domain" description="HTH araC/xylS-type" evidence="4">
    <location>
        <begin position="187"/>
        <end position="285"/>
    </location>
</feature>
<evidence type="ECO:0000256" key="1">
    <source>
        <dbReference type="ARBA" id="ARBA00023015"/>
    </source>
</evidence>
<dbReference type="Gene3D" id="1.10.10.60">
    <property type="entry name" value="Homeodomain-like"/>
    <property type="match status" value="1"/>
</dbReference>
<dbReference type="RefSeq" id="WP_104715387.1">
    <property type="nucleotide sequence ID" value="NZ_PTRA01000005.1"/>
</dbReference>
<dbReference type="Pfam" id="PF12833">
    <property type="entry name" value="HTH_18"/>
    <property type="match status" value="1"/>
</dbReference>
<evidence type="ECO:0000256" key="2">
    <source>
        <dbReference type="ARBA" id="ARBA00023125"/>
    </source>
</evidence>
<dbReference type="SUPFAM" id="SSF51215">
    <property type="entry name" value="Regulatory protein AraC"/>
    <property type="match status" value="1"/>
</dbReference>
<dbReference type="InterPro" id="IPR037923">
    <property type="entry name" value="HTH-like"/>
</dbReference>
<protein>
    <submittedName>
        <fullName evidence="5">AraC family transcriptional regulator</fullName>
    </submittedName>
</protein>
<dbReference type="SMART" id="SM00342">
    <property type="entry name" value="HTH_ARAC"/>
    <property type="match status" value="1"/>
</dbReference>
<dbReference type="GO" id="GO:0003700">
    <property type="term" value="F:DNA-binding transcription factor activity"/>
    <property type="evidence" value="ECO:0007669"/>
    <property type="project" value="InterPro"/>
</dbReference>
<organism evidence="5 6">
    <name type="scientific">Siphonobacter curvatus</name>
    <dbReference type="NCBI Taxonomy" id="2094562"/>
    <lineage>
        <taxon>Bacteria</taxon>
        <taxon>Pseudomonadati</taxon>
        <taxon>Bacteroidota</taxon>
        <taxon>Cytophagia</taxon>
        <taxon>Cytophagales</taxon>
        <taxon>Cytophagaceae</taxon>
        <taxon>Siphonobacter</taxon>
    </lineage>
</organism>
<keyword evidence="3" id="KW-0804">Transcription</keyword>
<keyword evidence="2" id="KW-0238">DNA-binding</keyword>
<dbReference type="EMBL" id="PTRA01000005">
    <property type="protein sequence ID" value="PQA55068.1"/>
    <property type="molecule type" value="Genomic_DNA"/>
</dbReference>
<dbReference type="Pfam" id="PF02311">
    <property type="entry name" value="AraC_binding"/>
    <property type="match status" value="1"/>
</dbReference>
<name>A0A2S7IHD0_9BACT</name>
<dbReference type="InterPro" id="IPR018060">
    <property type="entry name" value="HTH_AraC"/>
</dbReference>
<evidence type="ECO:0000313" key="6">
    <source>
        <dbReference type="Proteomes" id="UP000239590"/>
    </source>
</evidence>
<keyword evidence="1" id="KW-0805">Transcription regulation</keyword>
<dbReference type="PROSITE" id="PS01124">
    <property type="entry name" value="HTH_ARAC_FAMILY_2"/>
    <property type="match status" value="1"/>
</dbReference>
<dbReference type="PANTHER" id="PTHR43280:SF32">
    <property type="entry name" value="TRANSCRIPTIONAL REGULATORY PROTEIN"/>
    <property type="match status" value="1"/>
</dbReference>
<dbReference type="PANTHER" id="PTHR43280">
    <property type="entry name" value="ARAC-FAMILY TRANSCRIPTIONAL REGULATOR"/>
    <property type="match status" value="1"/>
</dbReference>
<comment type="caution">
    <text evidence="5">The sequence shown here is derived from an EMBL/GenBank/DDBJ whole genome shotgun (WGS) entry which is preliminary data.</text>
</comment>
<proteinExistence type="predicted"/>
<dbReference type="OrthoDB" id="9793451at2"/>
<evidence type="ECO:0000259" key="4">
    <source>
        <dbReference type="PROSITE" id="PS01124"/>
    </source>
</evidence>
<dbReference type="GO" id="GO:0043565">
    <property type="term" value="F:sequence-specific DNA binding"/>
    <property type="evidence" value="ECO:0007669"/>
    <property type="project" value="InterPro"/>
</dbReference>
<gene>
    <name evidence="5" type="ORF">C5O19_21225</name>
</gene>
<dbReference type="Proteomes" id="UP000239590">
    <property type="component" value="Unassembled WGS sequence"/>
</dbReference>